<dbReference type="PANTHER" id="PTHR42743">
    <property type="entry name" value="AMINO-ACID AMINOTRANSFERASE"/>
    <property type="match status" value="1"/>
</dbReference>
<evidence type="ECO:0000256" key="7">
    <source>
        <dbReference type="ARBA" id="ARBA00013053"/>
    </source>
</evidence>
<dbReference type="PATRIC" id="fig|1238182.3.peg.4328"/>
<dbReference type="PANTHER" id="PTHR42743:SF11">
    <property type="entry name" value="AMINODEOXYCHORISMATE LYASE"/>
    <property type="match status" value="1"/>
</dbReference>
<dbReference type="SUPFAM" id="SSF56752">
    <property type="entry name" value="D-aminoacid aminotransferase-like PLP-dependent enzymes"/>
    <property type="match status" value="1"/>
</dbReference>
<organism evidence="14 15">
    <name type="scientific">Caenispirillum salinarum AK4</name>
    <dbReference type="NCBI Taxonomy" id="1238182"/>
    <lineage>
        <taxon>Bacteria</taxon>
        <taxon>Pseudomonadati</taxon>
        <taxon>Pseudomonadota</taxon>
        <taxon>Alphaproteobacteria</taxon>
        <taxon>Rhodospirillales</taxon>
        <taxon>Novispirillaceae</taxon>
        <taxon>Caenispirillum</taxon>
    </lineage>
</organism>
<dbReference type="InterPro" id="IPR001544">
    <property type="entry name" value="Aminotrans_IV"/>
</dbReference>
<dbReference type="GO" id="GO:0005829">
    <property type="term" value="C:cytosol"/>
    <property type="evidence" value="ECO:0007669"/>
    <property type="project" value="TreeGrafter"/>
</dbReference>
<evidence type="ECO:0000256" key="1">
    <source>
        <dbReference type="ARBA" id="ARBA00001933"/>
    </source>
</evidence>
<evidence type="ECO:0000256" key="3">
    <source>
        <dbReference type="ARBA" id="ARBA00004824"/>
    </source>
</evidence>
<comment type="pathway">
    <text evidence="5">Amino-acid biosynthesis; L-leucine biosynthesis; L-leucine from 3-methyl-2-oxobutanoate: step 4/4.</text>
</comment>
<comment type="pathway">
    <text evidence="4">Amino-acid biosynthesis; L-valine biosynthesis; L-valine from pyruvate: step 4/4.</text>
</comment>
<protein>
    <recommendedName>
        <fullName evidence="8">Probable branched-chain-amino-acid aminotransferase</fullName>
        <ecNumber evidence="7">2.6.1.42</ecNumber>
    </recommendedName>
</protein>
<dbReference type="InterPro" id="IPR043131">
    <property type="entry name" value="BCAT-like_N"/>
</dbReference>
<dbReference type="GO" id="GO:0008652">
    <property type="term" value="P:amino acid biosynthetic process"/>
    <property type="evidence" value="ECO:0007669"/>
    <property type="project" value="UniProtKB-ARBA"/>
</dbReference>
<dbReference type="Proteomes" id="UP000009881">
    <property type="component" value="Unassembled WGS sequence"/>
</dbReference>
<keyword evidence="10" id="KW-0028">Amino-acid biosynthesis</keyword>
<evidence type="ECO:0000313" key="14">
    <source>
        <dbReference type="EMBL" id="EKV26485.1"/>
    </source>
</evidence>
<dbReference type="eggNOG" id="COG0115">
    <property type="taxonomic scope" value="Bacteria"/>
</dbReference>
<dbReference type="Gene3D" id="3.20.10.10">
    <property type="entry name" value="D-amino Acid Aminotransferase, subunit A, domain 2"/>
    <property type="match status" value="1"/>
</dbReference>
<comment type="caution">
    <text evidence="14">The sequence shown here is derived from an EMBL/GenBank/DDBJ whole genome shotgun (WGS) entry which is preliminary data.</text>
</comment>
<comment type="catalytic activity">
    <reaction evidence="11">
        <text>L-valine + 2-oxoglutarate = 3-methyl-2-oxobutanoate + L-glutamate</text>
        <dbReference type="Rhea" id="RHEA:24813"/>
        <dbReference type="ChEBI" id="CHEBI:11851"/>
        <dbReference type="ChEBI" id="CHEBI:16810"/>
        <dbReference type="ChEBI" id="CHEBI:29985"/>
        <dbReference type="ChEBI" id="CHEBI:57762"/>
        <dbReference type="EC" id="2.6.1.42"/>
    </reaction>
</comment>
<name>K9GKD3_9PROT</name>
<dbReference type="Gene3D" id="3.30.470.10">
    <property type="match status" value="1"/>
</dbReference>
<dbReference type="STRING" id="1238182.C882_2777"/>
<dbReference type="EMBL" id="ANHY01000030">
    <property type="protein sequence ID" value="EKV26485.1"/>
    <property type="molecule type" value="Genomic_DNA"/>
</dbReference>
<evidence type="ECO:0000256" key="2">
    <source>
        <dbReference type="ARBA" id="ARBA00003109"/>
    </source>
</evidence>
<keyword evidence="9" id="KW-0663">Pyridoxal phosphate</keyword>
<dbReference type="InterPro" id="IPR050571">
    <property type="entry name" value="Class-IV_PLP-Dep_Aminotrnsfr"/>
</dbReference>
<comment type="pathway">
    <text evidence="3">Amino-acid biosynthesis; L-isoleucine biosynthesis; L-isoleucine from 2-oxobutanoate: step 4/4.</text>
</comment>
<comment type="cofactor">
    <cofactor evidence="1">
        <name>pyridoxal 5'-phosphate</name>
        <dbReference type="ChEBI" id="CHEBI:597326"/>
    </cofactor>
</comment>
<dbReference type="GO" id="GO:0004084">
    <property type="term" value="F:branched-chain-amino-acid transaminase activity"/>
    <property type="evidence" value="ECO:0007669"/>
    <property type="project" value="UniProtKB-EC"/>
</dbReference>
<comment type="catalytic activity">
    <reaction evidence="13">
        <text>L-leucine + 2-oxoglutarate = 4-methyl-2-oxopentanoate + L-glutamate</text>
        <dbReference type="Rhea" id="RHEA:18321"/>
        <dbReference type="ChEBI" id="CHEBI:16810"/>
        <dbReference type="ChEBI" id="CHEBI:17865"/>
        <dbReference type="ChEBI" id="CHEBI:29985"/>
        <dbReference type="ChEBI" id="CHEBI:57427"/>
        <dbReference type="EC" id="2.6.1.42"/>
    </reaction>
</comment>
<keyword evidence="15" id="KW-1185">Reference proteome</keyword>
<evidence type="ECO:0000256" key="12">
    <source>
        <dbReference type="ARBA" id="ARBA00048798"/>
    </source>
</evidence>
<reference evidence="14 15" key="1">
    <citation type="journal article" date="2013" name="Genome Announc.">
        <title>Draft Genome Sequence of an Alphaproteobacterium, Caenispirillum salinarum AK4(T), Isolated from a Solar Saltern.</title>
        <authorList>
            <person name="Khatri I."/>
            <person name="Singh A."/>
            <person name="Korpole S."/>
            <person name="Pinnaka A.K."/>
            <person name="Subramanian S."/>
        </authorList>
    </citation>
    <scope>NUCLEOTIDE SEQUENCE [LARGE SCALE GENOMIC DNA]</scope>
    <source>
        <strain evidence="14 15">AK4</strain>
    </source>
</reference>
<dbReference type="InterPro" id="IPR036038">
    <property type="entry name" value="Aminotransferase-like"/>
</dbReference>
<dbReference type="AlphaFoldDB" id="K9GKD3"/>
<dbReference type="EC" id="2.6.1.42" evidence="7"/>
<dbReference type="RefSeq" id="WP_009542768.1">
    <property type="nucleotide sequence ID" value="NZ_ANHY01000030.1"/>
</dbReference>
<dbReference type="OrthoDB" id="9805628at2"/>
<accession>K9GKD3</accession>
<evidence type="ECO:0000256" key="6">
    <source>
        <dbReference type="ARBA" id="ARBA00009320"/>
    </source>
</evidence>
<evidence type="ECO:0000256" key="8">
    <source>
        <dbReference type="ARBA" id="ARBA00014472"/>
    </source>
</evidence>
<proteinExistence type="inferred from homology"/>
<evidence type="ECO:0000256" key="13">
    <source>
        <dbReference type="ARBA" id="ARBA00049229"/>
    </source>
</evidence>
<dbReference type="GO" id="GO:0009082">
    <property type="term" value="P:branched-chain amino acid biosynthetic process"/>
    <property type="evidence" value="ECO:0007669"/>
    <property type="project" value="UniProtKB-KW"/>
</dbReference>
<keyword evidence="14" id="KW-0032">Aminotransferase</keyword>
<evidence type="ECO:0000256" key="10">
    <source>
        <dbReference type="ARBA" id="ARBA00023304"/>
    </source>
</evidence>
<comment type="similarity">
    <text evidence="6">Belongs to the class-IV pyridoxal-phosphate-dependent aminotransferase family.</text>
</comment>
<dbReference type="InterPro" id="IPR043132">
    <property type="entry name" value="BCAT-like_C"/>
</dbReference>
<evidence type="ECO:0000256" key="5">
    <source>
        <dbReference type="ARBA" id="ARBA00005072"/>
    </source>
</evidence>
<keyword evidence="14" id="KW-0808">Transferase</keyword>
<keyword evidence="10" id="KW-0100">Branched-chain amino acid biosynthesis</keyword>
<comment type="catalytic activity">
    <reaction evidence="12">
        <text>L-isoleucine + 2-oxoglutarate = (S)-3-methyl-2-oxopentanoate + L-glutamate</text>
        <dbReference type="Rhea" id="RHEA:24801"/>
        <dbReference type="ChEBI" id="CHEBI:16810"/>
        <dbReference type="ChEBI" id="CHEBI:29985"/>
        <dbReference type="ChEBI" id="CHEBI:35146"/>
        <dbReference type="ChEBI" id="CHEBI:58045"/>
        <dbReference type="EC" id="2.6.1.42"/>
    </reaction>
</comment>
<dbReference type="Pfam" id="PF01063">
    <property type="entry name" value="Aminotran_4"/>
    <property type="match status" value="1"/>
</dbReference>
<dbReference type="FunFam" id="3.20.10.10:FF:000002">
    <property type="entry name" value="D-alanine aminotransferase"/>
    <property type="match status" value="1"/>
</dbReference>
<evidence type="ECO:0000256" key="11">
    <source>
        <dbReference type="ARBA" id="ARBA00048212"/>
    </source>
</evidence>
<dbReference type="NCBIfam" id="NF005209">
    <property type="entry name" value="PRK06680.1"/>
    <property type="match status" value="1"/>
</dbReference>
<evidence type="ECO:0000313" key="15">
    <source>
        <dbReference type="Proteomes" id="UP000009881"/>
    </source>
</evidence>
<sequence length="293" mass="32408">MSRIAYVNGRYLPHRAASVHIEDRGHQFADGIYEVIAVWKGRPVDLAGHFDRLETGLKELQIPMPMSRPVLAHVLRETVRRNKVTDGIVYLQVNRGKAPRVHTWSPGIKPSMVATARPMPAIRKQVIEDGVKVISVEDIRWKRRDIKTIGLLPNAMAKQKAAEAGCYEVFQVDKDGMVTEAGASNAWIVDQQGRLVTRPLGHEILPGITRATLMDLARANGIEVEERAFSLEEAKQAREAFVSGTTAFVMPVVQIDDAVLGNGKPGSVATRLRALYYDHLNAIPADAWTHVAS</sequence>
<gene>
    <name evidence="14" type="ORF">C882_2777</name>
</gene>
<evidence type="ECO:0000256" key="4">
    <source>
        <dbReference type="ARBA" id="ARBA00004931"/>
    </source>
</evidence>
<comment type="function">
    <text evidence="2">Acts on leucine, isoleucine and valine.</text>
</comment>
<evidence type="ECO:0000256" key="9">
    <source>
        <dbReference type="ARBA" id="ARBA00022898"/>
    </source>
</evidence>
<dbReference type="CDD" id="cd01558">
    <property type="entry name" value="D-AAT_like"/>
    <property type="match status" value="1"/>
</dbReference>